<evidence type="ECO:0000313" key="1">
    <source>
        <dbReference type="EMBL" id="SVA62203.1"/>
    </source>
</evidence>
<protein>
    <submittedName>
        <fullName evidence="1">Uncharacterized protein</fullName>
    </submittedName>
</protein>
<name>A0A381XD79_9ZZZZ</name>
<organism evidence="1">
    <name type="scientific">marine metagenome</name>
    <dbReference type="NCBI Taxonomy" id="408172"/>
    <lineage>
        <taxon>unclassified sequences</taxon>
        <taxon>metagenomes</taxon>
        <taxon>ecological metagenomes</taxon>
    </lineage>
</organism>
<reference evidence="1" key="1">
    <citation type="submission" date="2018-05" db="EMBL/GenBank/DDBJ databases">
        <authorList>
            <person name="Lanie J.A."/>
            <person name="Ng W.-L."/>
            <person name="Kazmierczak K.M."/>
            <person name="Andrzejewski T.M."/>
            <person name="Davidsen T.M."/>
            <person name="Wayne K.J."/>
            <person name="Tettelin H."/>
            <person name="Glass J.I."/>
            <person name="Rusch D."/>
            <person name="Podicherti R."/>
            <person name="Tsui H.-C.T."/>
            <person name="Winkler M.E."/>
        </authorList>
    </citation>
    <scope>NUCLEOTIDE SEQUENCE</scope>
</reference>
<accession>A0A381XD79</accession>
<dbReference type="EMBL" id="UINC01014610">
    <property type="protein sequence ID" value="SVA62203.1"/>
    <property type="molecule type" value="Genomic_DNA"/>
</dbReference>
<proteinExistence type="predicted"/>
<gene>
    <name evidence="1" type="ORF">METZ01_LOCUS115057</name>
</gene>
<dbReference type="AlphaFoldDB" id="A0A381XD79"/>
<sequence>MPDAAPNVTTGMPSLFATLVEASGATRITSTPSIFPLSR</sequence>